<dbReference type="Gene3D" id="3.30.830.10">
    <property type="entry name" value="Metalloenzyme, LuxS/M16 peptidase-like"/>
    <property type="match status" value="2"/>
</dbReference>
<evidence type="ECO:0000259" key="4">
    <source>
        <dbReference type="Pfam" id="PF05193"/>
    </source>
</evidence>
<evidence type="ECO:0000313" key="5">
    <source>
        <dbReference type="EMBL" id="MFC5147068.1"/>
    </source>
</evidence>
<evidence type="ECO:0000313" key="6">
    <source>
        <dbReference type="Proteomes" id="UP001596222"/>
    </source>
</evidence>
<dbReference type="InterPro" id="IPR050361">
    <property type="entry name" value="MPP/UQCRC_Complex"/>
</dbReference>
<feature type="domain" description="Peptidase M16 C-terminal" evidence="4">
    <location>
        <begin position="221"/>
        <end position="393"/>
    </location>
</feature>
<sequence>MPCPDATAGVGSGGVLTPFSFSYLTSRRVPSTRHSCGFPQIHPSACAGDVIADQIPTTRVAQLDGGLPLLLTSTADQHAVSIALSLGLGSRDDPQDLSGAAHLLERLVMSVPLQGGPSLSARIEQLGGTSSAVTGPESLTIHAWVLTDDAPVVAGWMLDALTQPALSNEALDRERQVVAQELAVAAADPADALQAAFLDAVFPGHPLGTAVGGTPSSVERITLDPLLQVHQQALATVPLALACVGNVQEAALRKRMSPLAMARAGGVRPRRSPHAPIRRPNPQDPTWPDGFCRLLAGAPAPAVTDPRHYAFVLLGHLLGASPASRMYRRLRDEHGLAYAFRARTRAYSDAGFWCFLAGADGANGPAVVQLLHAELTRLAQRGPAPADLEAAVRHARTELLRKAENGVESAVVMASDYCVNGVVRCPEAEAARLAHVTAADVAGAAAVVADGLLVVVRPDGRARHEC</sequence>
<dbReference type="Pfam" id="PF05193">
    <property type="entry name" value="Peptidase_M16_C"/>
    <property type="match status" value="1"/>
</dbReference>
<evidence type="ECO:0000256" key="1">
    <source>
        <dbReference type="ARBA" id="ARBA00007261"/>
    </source>
</evidence>
<accession>A0ABW0A090</accession>
<feature type="compositionally biased region" description="Basic residues" evidence="2">
    <location>
        <begin position="268"/>
        <end position="277"/>
    </location>
</feature>
<evidence type="ECO:0000259" key="3">
    <source>
        <dbReference type="Pfam" id="PF00675"/>
    </source>
</evidence>
<comment type="caution">
    <text evidence="5">The sequence shown here is derived from an EMBL/GenBank/DDBJ whole genome shotgun (WGS) entry which is preliminary data.</text>
</comment>
<dbReference type="Pfam" id="PF00675">
    <property type="entry name" value="Peptidase_M16"/>
    <property type="match status" value="1"/>
</dbReference>
<proteinExistence type="inferred from homology"/>
<keyword evidence="6" id="KW-1185">Reference proteome</keyword>
<gene>
    <name evidence="5" type="ORF">ACFPP6_20555</name>
</gene>
<reference evidence="6" key="1">
    <citation type="journal article" date="2019" name="Int. J. Syst. Evol. Microbiol.">
        <title>The Global Catalogue of Microorganisms (GCM) 10K type strain sequencing project: providing services to taxonomists for standard genome sequencing and annotation.</title>
        <authorList>
            <consortium name="The Broad Institute Genomics Platform"/>
            <consortium name="The Broad Institute Genome Sequencing Center for Infectious Disease"/>
            <person name="Wu L."/>
            <person name="Ma J."/>
        </authorList>
    </citation>
    <scope>NUCLEOTIDE SEQUENCE [LARGE SCALE GENOMIC DNA]</scope>
    <source>
        <strain evidence="6">CGMCC 4.1641</strain>
    </source>
</reference>
<feature type="domain" description="Peptidase M16 N-terminal" evidence="3">
    <location>
        <begin position="71"/>
        <end position="213"/>
    </location>
</feature>
<dbReference type="InterPro" id="IPR011765">
    <property type="entry name" value="Pept_M16_N"/>
</dbReference>
<dbReference type="Proteomes" id="UP001596222">
    <property type="component" value="Unassembled WGS sequence"/>
</dbReference>
<dbReference type="PANTHER" id="PTHR11851:SF49">
    <property type="entry name" value="MITOCHONDRIAL-PROCESSING PEPTIDASE SUBUNIT ALPHA"/>
    <property type="match status" value="1"/>
</dbReference>
<comment type="similarity">
    <text evidence="1">Belongs to the peptidase M16 family.</text>
</comment>
<organism evidence="5 6">
    <name type="scientific">Streptomyces aureoversilis</name>
    <dbReference type="NCBI Taxonomy" id="67277"/>
    <lineage>
        <taxon>Bacteria</taxon>
        <taxon>Bacillati</taxon>
        <taxon>Actinomycetota</taxon>
        <taxon>Actinomycetes</taxon>
        <taxon>Kitasatosporales</taxon>
        <taxon>Streptomycetaceae</taxon>
        <taxon>Streptomyces</taxon>
    </lineage>
</organism>
<feature type="region of interest" description="Disordered" evidence="2">
    <location>
        <begin position="262"/>
        <end position="283"/>
    </location>
</feature>
<evidence type="ECO:0000256" key="2">
    <source>
        <dbReference type="SAM" id="MobiDB-lite"/>
    </source>
</evidence>
<protein>
    <submittedName>
        <fullName evidence="5">M16 family metallopeptidase</fullName>
    </submittedName>
</protein>
<dbReference type="PANTHER" id="PTHR11851">
    <property type="entry name" value="METALLOPROTEASE"/>
    <property type="match status" value="1"/>
</dbReference>
<dbReference type="EMBL" id="JBHSKJ010000011">
    <property type="protein sequence ID" value="MFC5147068.1"/>
    <property type="molecule type" value="Genomic_DNA"/>
</dbReference>
<dbReference type="InterPro" id="IPR007863">
    <property type="entry name" value="Peptidase_M16_C"/>
</dbReference>
<dbReference type="RefSeq" id="WP_382044601.1">
    <property type="nucleotide sequence ID" value="NZ_JBHSKJ010000011.1"/>
</dbReference>
<dbReference type="SUPFAM" id="SSF63411">
    <property type="entry name" value="LuxS/MPP-like metallohydrolase"/>
    <property type="match status" value="2"/>
</dbReference>
<dbReference type="InterPro" id="IPR011249">
    <property type="entry name" value="Metalloenz_LuxS/M16"/>
</dbReference>
<name>A0ABW0A090_9ACTN</name>